<geneLocation type="plastid" evidence="6"/>
<proteinExistence type="inferred from homology"/>
<protein>
    <submittedName>
        <fullName evidence="6">Ribosomal protein S13</fullName>
    </submittedName>
</protein>
<keyword evidence="5" id="KW-0472">Membrane</keyword>
<feature type="transmembrane region" description="Helical" evidence="5">
    <location>
        <begin position="15"/>
        <end position="34"/>
    </location>
</feature>
<evidence type="ECO:0000256" key="1">
    <source>
        <dbReference type="ARBA" id="ARBA00008080"/>
    </source>
</evidence>
<keyword evidence="2 4" id="KW-0689">Ribosomal protein</keyword>
<evidence type="ECO:0000256" key="2">
    <source>
        <dbReference type="ARBA" id="ARBA00022980"/>
    </source>
</evidence>
<dbReference type="HAMAP" id="MF_01315">
    <property type="entry name" value="Ribosomal_uS13"/>
    <property type="match status" value="1"/>
</dbReference>
<dbReference type="EMBL" id="MW175522">
    <property type="protein sequence ID" value="QQK54985.1"/>
    <property type="molecule type" value="Genomic_DNA"/>
</dbReference>
<dbReference type="GO" id="GO:0003735">
    <property type="term" value="F:structural constituent of ribosome"/>
    <property type="evidence" value="ECO:0007669"/>
    <property type="project" value="InterPro"/>
</dbReference>
<dbReference type="GO" id="GO:0003723">
    <property type="term" value="F:RNA binding"/>
    <property type="evidence" value="ECO:0007669"/>
    <property type="project" value="InterPro"/>
</dbReference>
<dbReference type="Gene3D" id="4.10.910.10">
    <property type="entry name" value="30s ribosomal protein s13, domain 2"/>
    <property type="match status" value="1"/>
</dbReference>
<evidence type="ECO:0000256" key="3">
    <source>
        <dbReference type="ARBA" id="ARBA00023274"/>
    </source>
</evidence>
<sequence length="119" mass="13985">MVRLLGHTLLNKKKIYIALTSIYGIGIITSKKILANLNIDPNLKVTNIPETKFSDLRKYLENSNLKFEENLKRYIATNIRKLKEINSYRGKRHLKGLPVRGQRTRTNNRTSRRLFLFKK</sequence>
<keyword evidence="3 4" id="KW-0687">Ribonucleoprotein</keyword>
<dbReference type="GO" id="GO:0006412">
    <property type="term" value="P:translation"/>
    <property type="evidence" value="ECO:0007669"/>
    <property type="project" value="InterPro"/>
</dbReference>
<dbReference type="PROSITE" id="PS50159">
    <property type="entry name" value="RIBOSOMAL_S13_2"/>
    <property type="match status" value="1"/>
</dbReference>
<comment type="similarity">
    <text evidence="1 4">Belongs to the universal ribosomal protein uS13 family.</text>
</comment>
<dbReference type="PIRSF" id="PIRSF002134">
    <property type="entry name" value="Ribosomal_S13"/>
    <property type="match status" value="1"/>
</dbReference>
<dbReference type="InterPro" id="IPR010979">
    <property type="entry name" value="Ribosomal_uS13-like_H2TH"/>
</dbReference>
<dbReference type="PANTHER" id="PTHR10871">
    <property type="entry name" value="30S RIBOSOMAL PROTEIN S13/40S RIBOSOMAL PROTEIN S18"/>
    <property type="match status" value="1"/>
</dbReference>
<dbReference type="PROSITE" id="PS00646">
    <property type="entry name" value="RIBOSOMAL_S13_1"/>
    <property type="match status" value="1"/>
</dbReference>
<dbReference type="PANTHER" id="PTHR10871:SF1">
    <property type="entry name" value="SMALL RIBOSOMAL SUBUNIT PROTEIN US13M"/>
    <property type="match status" value="1"/>
</dbReference>
<keyword evidence="5" id="KW-1133">Transmembrane helix</keyword>
<dbReference type="GO" id="GO:0005739">
    <property type="term" value="C:mitochondrion"/>
    <property type="evidence" value="ECO:0007669"/>
    <property type="project" value="TreeGrafter"/>
</dbReference>
<organism evidence="6">
    <name type="scientific">Poterioochromonas malhamensis</name>
    <dbReference type="NCBI Taxonomy" id="88167"/>
    <lineage>
        <taxon>Eukaryota</taxon>
        <taxon>Sar</taxon>
        <taxon>Stramenopiles</taxon>
        <taxon>Ochrophyta</taxon>
        <taxon>Synurophyceae</taxon>
        <taxon>Ochromonadales</taxon>
        <taxon>Ochromonadaceae</taxon>
        <taxon>Poterioochromonas</taxon>
    </lineage>
</organism>
<dbReference type="FunFam" id="1.10.8.50:FF:000001">
    <property type="entry name" value="30S ribosomal protein S13"/>
    <property type="match status" value="1"/>
</dbReference>
<evidence type="ECO:0000313" key="6">
    <source>
        <dbReference type="EMBL" id="QQK54985.1"/>
    </source>
</evidence>
<dbReference type="InterPro" id="IPR001892">
    <property type="entry name" value="Ribosomal_uS13"/>
</dbReference>
<dbReference type="RefSeq" id="YP_010139319.1">
    <property type="nucleotide sequence ID" value="NC_056910.1"/>
</dbReference>
<accession>A0A7T6Y7R9</accession>
<dbReference type="Gene3D" id="1.10.8.50">
    <property type="match status" value="1"/>
</dbReference>
<evidence type="ECO:0000256" key="4">
    <source>
        <dbReference type="RuleBase" id="RU003830"/>
    </source>
</evidence>
<evidence type="ECO:0000256" key="5">
    <source>
        <dbReference type="SAM" id="Phobius"/>
    </source>
</evidence>
<dbReference type="SUPFAM" id="SSF46946">
    <property type="entry name" value="S13-like H2TH domain"/>
    <property type="match status" value="1"/>
</dbReference>
<dbReference type="Pfam" id="PF00416">
    <property type="entry name" value="Ribosomal_S13"/>
    <property type="match status" value="1"/>
</dbReference>
<dbReference type="AlphaFoldDB" id="A0A7T6Y7R9"/>
<name>A0A7T6Y7R9_9STRA</name>
<reference evidence="6" key="1">
    <citation type="submission" date="2020-10" db="EMBL/GenBank/DDBJ databases">
        <title>Complete chloroplast genome of the Synurophyceae Poterioochromonas malhamensis (Pringsheim) R.A.Andersen 2017 from Van Lake in Eastern Anatolia.</title>
        <authorList>
            <person name="Gastineau R."/>
            <person name="Yilmaz E."/>
            <person name="Solak C.N."/>
            <person name="Lemieux C."/>
            <person name="Turmel M."/>
            <person name="Witkowski A."/>
        </authorList>
    </citation>
    <scope>NUCLEOTIDE SEQUENCE</scope>
    <source>
        <strain evidence="6">SZCZR2049</strain>
    </source>
</reference>
<keyword evidence="6" id="KW-0934">Plastid</keyword>
<gene>
    <name evidence="6" type="primary">rps13</name>
</gene>
<dbReference type="InterPro" id="IPR018269">
    <property type="entry name" value="Ribosomal_uS13_CS"/>
</dbReference>
<dbReference type="GeneID" id="67132881"/>
<keyword evidence="5" id="KW-0812">Transmembrane</keyword>
<dbReference type="GO" id="GO:0015935">
    <property type="term" value="C:small ribosomal subunit"/>
    <property type="evidence" value="ECO:0007669"/>
    <property type="project" value="TreeGrafter"/>
</dbReference>
<dbReference type="InterPro" id="IPR027437">
    <property type="entry name" value="Rbsml_uS13_C"/>
</dbReference>